<keyword evidence="2" id="KW-1185">Reference proteome</keyword>
<reference evidence="1" key="2">
    <citation type="submission" date="2020-11" db="EMBL/GenBank/DDBJ databases">
        <authorList>
            <person name="McCartney M.A."/>
            <person name="Auch B."/>
            <person name="Kono T."/>
            <person name="Mallez S."/>
            <person name="Becker A."/>
            <person name="Gohl D.M."/>
            <person name="Silverstein K.A.T."/>
            <person name="Koren S."/>
            <person name="Bechman K.B."/>
            <person name="Herman A."/>
            <person name="Abrahante J.E."/>
            <person name="Garbe J."/>
        </authorList>
    </citation>
    <scope>NUCLEOTIDE SEQUENCE</scope>
    <source>
        <strain evidence="1">Duluth1</strain>
        <tissue evidence="1">Whole animal</tissue>
    </source>
</reference>
<proteinExistence type="predicted"/>
<comment type="caution">
    <text evidence="1">The sequence shown here is derived from an EMBL/GenBank/DDBJ whole genome shotgun (WGS) entry which is preliminary data.</text>
</comment>
<reference evidence="1" key="1">
    <citation type="journal article" date="2019" name="bioRxiv">
        <title>The Genome of the Zebra Mussel, Dreissena polymorpha: A Resource for Invasive Species Research.</title>
        <authorList>
            <person name="McCartney M.A."/>
            <person name="Auch B."/>
            <person name="Kono T."/>
            <person name="Mallez S."/>
            <person name="Zhang Y."/>
            <person name="Obille A."/>
            <person name="Becker A."/>
            <person name="Abrahante J.E."/>
            <person name="Garbe J."/>
            <person name="Badalamenti J.P."/>
            <person name="Herman A."/>
            <person name="Mangelson H."/>
            <person name="Liachko I."/>
            <person name="Sullivan S."/>
            <person name="Sone E.D."/>
            <person name="Koren S."/>
            <person name="Silverstein K.A.T."/>
            <person name="Beckman K.B."/>
            <person name="Gohl D.M."/>
        </authorList>
    </citation>
    <scope>NUCLEOTIDE SEQUENCE</scope>
    <source>
        <strain evidence="1">Duluth1</strain>
        <tissue evidence="1">Whole animal</tissue>
    </source>
</reference>
<organism evidence="1 2">
    <name type="scientific">Dreissena polymorpha</name>
    <name type="common">Zebra mussel</name>
    <name type="synonym">Mytilus polymorpha</name>
    <dbReference type="NCBI Taxonomy" id="45954"/>
    <lineage>
        <taxon>Eukaryota</taxon>
        <taxon>Metazoa</taxon>
        <taxon>Spiralia</taxon>
        <taxon>Lophotrochozoa</taxon>
        <taxon>Mollusca</taxon>
        <taxon>Bivalvia</taxon>
        <taxon>Autobranchia</taxon>
        <taxon>Heteroconchia</taxon>
        <taxon>Euheterodonta</taxon>
        <taxon>Imparidentia</taxon>
        <taxon>Neoheterodontei</taxon>
        <taxon>Myida</taxon>
        <taxon>Dreissenoidea</taxon>
        <taxon>Dreissenidae</taxon>
        <taxon>Dreissena</taxon>
    </lineage>
</organism>
<name>A0A9D4RLA5_DREPO</name>
<gene>
    <name evidence="1" type="ORF">DPMN_034778</name>
</gene>
<dbReference type="EMBL" id="JAIWYP010000002">
    <property type="protein sequence ID" value="KAH3871573.1"/>
    <property type="molecule type" value="Genomic_DNA"/>
</dbReference>
<evidence type="ECO:0000313" key="1">
    <source>
        <dbReference type="EMBL" id="KAH3871573.1"/>
    </source>
</evidence>
<dbReference type="AlphaFoldDB" id="A0A9D4RLA5"/>
<accession>A0A9D4RLA5</accession>
<evidence type="ECO:0000313" key="2">
    <source>
        <dbReference type="Proteomes" id="UP000828390"/>
    </source>
</evidence>
<protein>
    <submittedName>
        <fullName evidence="1">Uncharacterized protein</fullName>
    </submittedName>
</protein>
<dbReference type="Proteomes" id="UP000828390">
    <property type="component" value="Unassembled WGS sequence"/>
</dbReference>
<sequence>MRRTLCKVGVTGTGSSDVDGPTTVWEARSTGNGSEDADCNIQRTALTFHGQFT</sequence>